<feature type="region of interest" description="Disordered" evidence="2">
    <location>
        <begin position="46"/>
        <end position="66"/>
    </location>
</feature>
<dbReference type="GO" id="GO:0003723">
    <property type="term" value="F:RNA binding"/>
    <property type="evidence" value="ECO:0007669"/>
    <property type="project" value="UniProtKB-UniRule"/>
</dbReference>
<feature type="transmembrane region" description="Helical" evidence="3">
    <location>
        <begin position="6"/>
        <end position="22"/>
    </location>
</feature>
<evidence type="ECO:0000256" key="2">
    <source>
        <dbReference type="SAM" id="MobiDB-lite"/>
    </source>
</evidence>
<feature type="domain" description="K Homology" evidence="4">
    <location>
        <begin position="223"/>
        <end position="262"/>
    </location>
</feature>
<dbReference type="SUPFAM" id="SSF54791">
    <property type="entry name" value="Eukaryotic type KH-domain (KH-domain type I)"/>
    <property type="match status" value="1"/>
</dbReference>
<dbReference type="PROSITE" id="PS50084">
    <property type="entry name" value="KH_TYPE_1"/>
    <property type="match status" value="1"/>
</dbReference>
<keyword evidence="6" id="KW-1185">Reference proteome</keyword>
<proteinExistence type="predicted"/>
<dbReference type="Gene3D" id="3.30.1370.10">
    <property type="entry name" value="K Homology domain, type 1"/>
    <property type="match status" value="1"/>
</dbReference>
<dbReference type="Pfam" id="PF00013">
    <property type="entry name" value="KH_1"/>
    <property type="match status" value="1"/>
</dbReference>
<dbReference type="InterPro" id="IPR004088">
    <property type="entry name" value="KH_dom_type_1"/>
</dbReference>
<evidence type="ECO:0000313" key="6">
    <source>
        <dbReference type="Proteomes" id="UP000677054"/>
    </source>
</evidence>
<protein>
    <recommendedName>
        <fullName evidence="4">K Homology domain-containing protein</fullName>
    </recommendedName>
</protein>
<feature type="compositionally biased region" description="Polar residues" evidence="2">
    <location>
        <begin position="165"/>
        <end position="176"/>
    </location>
</feature>
<keyword evidence="3" id="KW-0812">Transmembrane</keyword>
<evidence type="ECO:0000313" key="5">
    <source>
        <dbReference type="EMBL" id="CAD7245497.1"/>
    </source>
</evidence>
<keyword evidence="1" id="KW-0694">RNA-binding</keyword>
<evidence type="ECO:0000259" key="4">
    <source>
        <dbReference type="Pfam" id="PF00013"/>
    </source>
</evidence>
<organism evidence="5">
    <name type="scientific">Darwinula stevensoni</name>
    <dbReference type="NCBI Taxonomy" id="69355"/>
    <lineage>
        <taxon>Eukaryota</taxon>
        <taxon>Metazoa</taxon>
        <taxon>Ecdysozoa</taxon>
        <taxon>Arthropoda</taxon>
        <taxon>Crustacea</taxon>
        <taxon>Oligostraca</taxon>
        <taxon>Ostracoda</taxon>
        <taxon>Podocopa</taxon>
        <taxon>Podocopida</taxon>
        <taxon>Darwinulocopina</taxon>
        <taxon>Darwinuloidea</taxon>
        <taxon>Darwinulidae</taxon>
        <taxon>Darwinula</taxon>
    </lineage>
</organism>
<evidence type="ECO:0000256" key="3">
    <source>
        <dbReference type="SAM" id="Phobius"/>
    </source>
</evidence>
<dbReference type="EMBL" id="CAJPEV010000868">
    <property type="protein sequence ID" value="CAG0889195.1"/>
    <property type="molecule type" value="Genomic_DNA"/>
</dbReference>
<dbReference type="InterPro" id="IPR036612">
    <property type="entry name" value="KH_dom_type_1_sf"/>
</dbReference>
<dbReference type="Proteomes" id="UP000677054">
    <property type="component" value="Unassembled WGS sequence"/>
</dbReference>
<keyword evidence="3" id="KW-1133">Transmembrane helix</keyword>
<feature type="region of interest" description="Disordered" evidence="2">
    <location>
        <begin position="158"/>
        <end position="202"/>
    </location>
</feature>
<gene>
    <name evidence="5" type="ORF">DSTB1V02_LOCUS5370</name>
</gene>
<evidence type="ECO:0000256" key="1">
    <source>
        <dbReference type="PROSITE-ProRule" id="PRU00117"/>
    </source>
</evidence>
<dbReference type="OrthoDB" id="10069557at2759"/>
<dbReference type="EMBL" id="LR900385">
    <property type="protein sequence ID" value="CAD7245497.1"/>
    <property type="molecule type" value="Genomic_DNA"/>
</dbReference>
<dbReference type="AlphaFoldDB" id="A0A7R8XFW9"/>
<dbReference type="GO" id="GO:0010468">
    <property type="term" value="P:regulation of gene expression"/>
    <property type="evidence" value="ECO:0007669"/>
    <property type="project" value="UniProtKB-ARBA"/>
</dbReference>
<reference evidence="5" key="1">
    <citation type="submission" date="2020-11" db="EMBL/GenBank/DDBJ databases">
        <authorList>
            <person name="Tran Van P."/>
        </authorList>
    </citation>
    <scope>NUCLEOTIDE SEQUENCE</scope>
</reference>
<keyword evidence="3" id="KW-0472">Membrane</keyword>
<feature type="compositionally biased region" description="Low complexity" evidence="2">
    <location>
        <begin position="177"/>
        <end position="186"/>
    </location>
</feature>
<feature type="region of interest" description="Disordered" evidence="2">
    <location>
        <begin position="83"/>
        <end position="129"/>
    </location>
</feature>
<sequence length="317" mass="34833">MRGQVLLMSSIPALAVLAYIFWRRKSRQYRTFSSKQVVDLSDKSLITVSGGNSTGEEKRSEEDSECHEASFSVCLELELRSSMANPREEEKEPSAAPQCISGSEEAQLSESMKEMHVSEDVGDENCLTKDQDTIPMNEEEGDLQEITSDGEVTSEVLDGRASRDSGVQPSCSSTPTSMIHSSPSPHVSHHISDTSSEVSSESERTVEIIKGESTPVKDHTSYDFELPQKYVGLLIGRLGCFVKEIRSSTGAVVEVRRHPSDNKFKICSVSVPQYPQLVPQGPGVFISAAKITIPAGFMIFLFLTDKKEGNTLTELNF</sequence>
<feature type="compositionally biased region" description="Polar residues" evidence="2">
    <location>
        <begin position="100"/>
        <end position="110"/>
    </location>
</feature>
<accession>A0A7R8XFW9</accession>
<name>A0A7R8XFW9_9CRUS</name>